<feature type="domain" description="FDX-ACB" evidence="18">
    <location>
        <begin position="708"/>
        <end position="801"/>
    </location>
</feature>
<dbReference type="InterPro" id="IPR045864">
    <property type="entry name" value="aa-tRNA-synth_II/BPL/LPL"/>
</dbReference>
<dbReference type="GO" id="GO:0000049">
    <property type="term" value="F:tRNA binding"/>
    <property type="evidence" value="ECO:0007669"/>
    <property type="project" value="UniProtKB-UniRule"/>
</dbReference>
<evidence type="ECO:0000256" key="9">
    <source>
        <dbReference type="ARBA" id="ARBA00022840"/>
    </source>
</evidence>
<dbReference type="CDD" id="cd00769">
    <property type="entry name" value="PheRS_beta_core"/>
    <property type="match status" value="1"/>
</dbReference>
<feature type="binding site" evidence="15">
    <location>
        <position position="461"/>
    </location>
    <ligand>
        <name>Mg(2+)</name>
        <dbReference type="ChEBI" id="CHEBI:18420"/>
        <note>shared with alpha subunit</note>
    </ligand>
</feature>
<dbReference type="EMBL" id="CP009788">
    <property type="protein sequence ID" value="AJE03386.1"/>
    <property type="molecule type" value="Genomic_DNA"/>
</dbReference>
<evidence type="ECO:0000256" key="4">
    <source>
        <dbReference type="ARBA" id="ARBA00022490"/>
    </source>
</evidence>
<gene>
    <name evidence="15" type="primary">pheT</name>
    <name evidence="20" type="ORF">GPICK_08485</name>
</gene>
<evidence type="ECO:0000256" key="6">
    <source>
        <dbReference type="ARBA" id="ARBA00022598"/>
    </source>
</evidence>
<dbReference type="KEGG" id="gpi:GPICK_08485"/>
<evidence type="ECO:0000256" key="15">
    <source>
        <dbReference type="HAMAP-Rule" id="MF_00283"/>
    </source>
</evidence>
<feature type="binding site" evidence="15">
    <location>
        <position position="465"/>
    </location>
    <ligand>
        <name>Mg(2+)</name>
        <dbReference type="ChEBI" id="CHEBI:18420"/>
        <note>shared with alpha subunit</note>
    </ligand>
</feature>
<dbReference type="Pfam" id="PF17759">
    <property type="entry name" value="tRNA_synthFbeta"/>
    <property type="match status" value="1"/>
</dbReference>
<dbReference type="GO" id="GO:0005524">
    <property type="term" value="F:ATP binding"/>
    <property type="evidence" value="ECO:0007669"/>
    <property type="project" value="UniProtKB-UniRule"/>
</dbReference>
<dbReference type="RefSeq" id="WP_039742196.1">
    <property type="nucleotide sequence ID" value="NZ_CP009788.1"/>
</dbReference>
<dbReference type="Gene3D" id="3.30.56.10">
    <property type="match status" value="2"/>
</dbReference>
<dbReference type="SMART" id="SM00874">
    <property type="entry name" value="B5"/>
    <property type="match status" value="1"/>
</dbReference>
<dbReference type="HAMAP" id="MF_00283">
    <property type="entry name" value="Phe_tRNA_synth_beta1"/>
    <property type="match status" value="1"/>
</dbReference>
<dbReference type="EC" id="6.1.1.20" evidence="15"/>
<dbReference type="GO" id="GO:0006432">
    <property type="term" value="P:phenylalanyl-tRNA aminoacylation"/>
    <property type="evidence" value="ECO:0007669"/>
    <property type="project" value="UniProtKB-UniRule"/>
</dbReference>
<dbReference type="SUPFAM" id="SSF55681">
    <property type="entry name" value="Class II aaRS and biotin synthetases"/>
    <property type="match status" value="1"/>
</dbReference>
<dbReference type="FunFam" id="3.30.56.10:FF:000002">
    <property type="entry name" value="Phenylalanine--tRNA ligase beta subunit"/>
    <property type="match status" value="1"/>
</dbReference>
<dbReference type="InterPro" id="IPR005146">
    <property type="entry name" value="B3/B4_tRNA-bd"/>
</dbReference>
<name>A0A0B5BH82_9BACT</name>
<dbReference type="PANTHER" id="PTHR10947:SF0">
    <property type="entry name" value="PHENYLALANINE--TRNA LIGASE BETA SUBUNIT"/>
    <property type="match status" value="1"/>
</dbReference>
<evidence type="ECO:0000259" key="17">
    <source>
        <dbReference type="PROSITE" id="PS50886"/>
    </source>
</evidence>
<keyword evidence="21" id="KW-1185">Reference proteome</keyword>
<dbReference type="Gene3D" id="3.30.70.380">
    <property type="entry name" value="Ferrodoxin-fold anticodon-binding domain"/>
    <property type="match status" value="1"/>
</dbReference>
<dbReference type="InterPro" id="IPR005147">
    <property type="entry name" value="tRNA_synthase_B5-dom"/>
</dbReference>
<keyword evidence="12 15" id="KW-0648">Protein biosynthesis</keyword>
<dbReference type="GO" id="GO:0004826">
    <property type="term" value="F:phenylalanine-tRNA ligase activity"/>
    <property type="evidence" value="ECO:0007669"/>
    <property type="project" value="UniProtKB-UniRule"/>
</dbReference>
<evidence type="ECO:0000313" key="21">
    <source>
        <dbReference type="Proteomes" id="UP000057609"/>
    </source>
</evidence>
<dbReference type="Pfam" id="PF03483">
    <property type="entry name" value="B3_4"/>
    <property type="match status" value="1"/>
</dbReference>
<dbReference type="FunFam" id="3.50.40.10:FF:000001">
    <property type="entry name" value="Phenylalanine--tRNA ligase beta subunit"/>
    <property type="match status" value="1"/>
</dbReference>
<evidence type="ECO:0000256" key="13">
    <source>
        <dbReference type="ARBA" id="ARBA00023146"/>
    </source>
</evidence>
<evidence type="ECO:0000256" key="11">
    <source>
        <dbReference type="ARBA" id="ARBA00022884"/>
    </source>
</evidence>
<protein>
    <recommendedName>
        <fullName evidence="15">Phenylalanine--tRNA ligase beta subunit</fullName>
        <ecNumber evidence="15">6.1.1.20</ecNumber>
    </recommendedName>
    <alternativeName>
        <fullName evidence="15">Phenylalanyl-tRNA synthetase beta subunit</fullName>
        <shortName evidence="15">PheRS</shortName>
    </alternativeName>
</protein>
<keyword evidence="10 15" id="KW-0460">Magnesium</keyword>
<dbReference type="InterPro" id="IPR009061">
    <property type="entry name" value="DNA-bd_dom_put_sf"/>
</dbReference>
<dbReference type="SUPFAM" id="SSF56037">
    <property type="entry name" value="PheT/TilS domain"/>
    <property type="match status" value="1"/>
</dbReference>
<keyword evidence="9 15" id="KW-0067">ATP-binding</keyword>
<evidence type="ECO:0000256" key="16">
    <source>
        <dbReference type="PROSITE-ProRule" id="PRU00209"/>
    </source>
</evidence>
<keyword evidence="7 15" id="KW-0479">Metal-binding</keyword>
<dbReference type="InterPro" id="IPR004532">
    <property type="entry name" value="Phe-tRNA-ligase_IIc_bsu_bact"/>
</dbReference>
<accession>A0A0B5BH82</accession>
<dbReference type="FunFam" id="3.30.930.10:FF:000022">
    <property type="entry name" value="Phenylalanine--tRNA ligase beta subunit"/>
    <property type="match status" value="1"/>
</dbReference>
<dbReference type="InterPro" id="IPR005121">
    <property type="entry name" value="Fdx_antiC-bd"/>
</dbReference>
<dbReference type="InterPro" id="IPR041616">
    <property type="entry name" value="PheRS_beta_core"/>
</dbReference>
<comment type="catalytic activity">
    <reaction evidence="14 15">
        <text>tRNA(Phe) + L-phenylalanine + ATP = L-phenylalanyl-tRNA(Phe) + AMP + diphosphate + H(+)</text>
        <dbReference type="Rhea" id="RHEA:19413"/>
        <dbReference type="Rhea" id="RHEA-COMP:9668"/>
        <dbReference type="Rhea" id="RHEA-COMP:9699"/>
        <dbReference type="ChEBI" id="CHEBI:15378"/>
        <dbReference type="ChEBI" id="CHEBI:30616"/>
        <dbReference type="ChEBI" id="CHEBI:33019"/>
        <dbReference type="ChEBI" id="CHEBI:58095"/>
        <dbReference type="ChEBI" id="CHEBI:78442"/>
        <dbReference type="ChEBI" id="CHEBI:78531"/>
        <dbReference type="ChEBI" id="CHEBI:456215"/>
        <dbReference type="EC" id="6.1.1.20"/>
    </reaction>
</comment>
<comment type="subcellular location">
    <subcellularLocation>
        <location evidence="1 15">Cytoplasm</location>
    </subcellularLocation>
</comment>
<dbReference type="InterPro" id="IPR033714">
    <property type="entry name" value="tRNA_bind_bactPheRS"/>
</dbReference>
<keyword evidence="6 15" id="KW-0436">Ligase</keyword>
<reference evidence="20 21" key="1">
    <citation type="journal article" date="2015" name="Genome Announc.">
        <title>Complete Genome of Geobacter pickeringii G13T, a Metal-Reducing Isolate from Sedimentary Kaolin Deposits.</title>
        <authorList>
            <person name="Badalamenti J.P."/>
            <person name="Bond D.R."/>
        </authorList>
    </citation>
    <scope>NUCLEOTIDE SEQUENCE [LARGE SCALE GENOMIC DNA]</scope>
    <source>
        <strain evidence="20 21">G13</strain>
    </source>
</reference>
<evidence type="ECO:0000256" key="14">
    <source>
        <dbReference type="ARBA" id="ARBA00049255"/>
    </source>
</evidence>
<dbReference type="SUPFAM" id="SSF54991">
    <property type="entry name" value="Anticodon-binding domain of PheRS"/>
    <property type="match status" value="1"/>
</dbReference>
<evidence type="ECO:0000256" key="10">
    <source>
        <dbReference type="ARBA" id="ARBA00022842"/>
    </source>
</evidence>
<dbReference type="Gene3D" id="3.30.930.10">
    <property type="entry name" value="Bira Bifunctional Protein, Domain 2"/>
    <property type="match status" value="1"/>
</dbReference>
<feature type="binding site" evidence="15">
    <location>
        <position position="464"/>
    </location>
    <ligand>
        <name>Mg(2+)</name>
        <dbReference type="ChEBI" id="CHEBI:18420"/>
        <note>shared with alpha subunit</note>
    </ligand>
</feature>
<proteinExistence type="inferred from homology"/>
<evidence type="ECO:0000256" key="8">
    <source>
        <dbReference type="ARBA" id="ARBA00022741"/>
    </source>
</evidence>
<keyword evidence="11 16" id="KW-0694">RNA-binding</keyword>
<dbReference type="SUPFAM" id="SSF46955">
    <property type="entry name" value="Putative DNA-binding domain"/>
    <property type="match status" value="1"/>
</dbReference>
<dbReference type="HOGENOM" id="CLU_016891_0_0_7"/>
<dbReference type="Gene3D" id="3.50.40.10">
    <property type="entry name" value="Phenylalanyl-trna Synthetase, Chain B, domain 3"/>
    <property type="match status" value="1"/>
</dbReference>
<dbReference type="InterPro" id="IPR045060">
    <property type="entry name" value="Phe-tRNA-ligase_IIc_bsu"/>
</dbReference>
<keyword evidence="5 16" id="KW-0820">tRNA-binding</keyword>
<dbReference type="STRING" id="345632.GPICK_08485"/>
<dbReference type="SMART" id="SM00873">
    <property type="entry name" value="B3_4"/>
    <property type="match status" value="1"/>
</dbReference>
<dbReference type="NCBIfam" id="TIGR00472">
    <property type="entry name" value="pheT_bact"/>
    <property type="match status" value="1"/>
</dbReference>
<dbReference type="InterPro" id="IPR020825">
    <property type="entry name" value="Phe-tRNA_synthase-like_B3/B4"/>
</dbReference>
<dbReference type="Pfam" id="PF03147">
    <property type="entry name" value="FDX-ACB"/>
    <property type="match status" value="1"/>
</dbReference>
<dbReference type="InterPro" id="IPR036690">
    <property type="entry name" value="Fdx_antiC-bd_sf"/>
</dbReference>
<dbReference type="PROSITE" id="PS50886">
    <property type="entry name" value="TRBD"/>
    <property type="match status" value="1"/>
</dbReference>
<dbReference type="PANTHER" id="PTHR10947">
    <property type="entry name" value="PHENYLALANYL-TRNA SYNTHETASE BETA CHAIN AND LEUCINE-RICH REPEAT-CONTAINING PROTEIN 47"/>
    <property type="match status" value="1"/>
</dbReference>
<organism evidence="20 21">
    <name type="scientific">Geobacter pickeringii</name>
    <dbReference type="NCBI Taxonomy" id="345632"/>
    <lineage>
        <taxon>Bacteria</taxon>
        <taxon>Pseudomonadati</taxon>
        <taxon>Thermodesulfobacteriota</taxon>
        <taxon>Desulfuromonadia</taxon>
        <taxon>Geobacterales</taxon>
        <taxon>Geobacteraceae</taxon>
        <taxon>Geobacter</taxon>
    </lineage>
</organism>
<evidence type="ECO:0000313" key="20">
    <source>
        <dbReference type="EMBL" id="AJE03386.1"/>
    </source>
</evidence>
<dbReference type="Pfam" id="PF03484">
    <property type="entry name" value="B5"/>
    <property type="match status" value="1"/>
</dbReference>
<evidence type="ECO:0000259" key="19">
    <source>
        <dbReference type="PROSITE" id="PS51483"/>
    </source>
</evidence>
<evidence type="ECO:0000256" key="3">
    <source>
        <dbReference type="ARBA" id="ARBA00011209"/>
    </source>
</evidence>
<dbReference type="SUPFAM" id="SSF50249">
    <property type="entry name" value="Nucleic acid-binding proteins"/>
    <property type="match status" value="1"/>
</dbReference>
<keyword evidence="4 15" id="KW-0963">Cytoplasm</keyword>
<evidence type="ECO:0000256" key="5">
    <source>
        <dbReference type="ARBA" id="ARBA00022555"/>
    </source>
</evidence>
<dbReference type="Pfam" id="PF01588">
    <property type="entry name" value="tRNA_bind"/>
    <property type="match status" value="1"/>
</dbReference>
<dbReference type="PROSITE" id="PS51447">
    <property type="entry name" value="FDX_ACB"/>
    <property type="match status" value="1"/>
</dbReference>
<feature type="domain" description="B5" evidence="19">
    <location>
        <begin position="401"/>
        <end position="477"/>
    </location>
</feature>
<dbReference type="FunFam" id="2.40.50.140:FF:000045">
    <property type="entry name" value="Phenylalanine--tRNA ligase beta subunit"/>
    <property type="match status" value="1"/>
</dbReference>
<evidence type="ECO:0000256" key="2">
    <source>
        <dbReference type="ARBA" id="ARBA00008653"/>
    </source>
</evidence>
<comment type="similarity">
    <text evidence="2 15">Belongs to the phenylalanyl-tRNA synthetase beta subunit family. Type 1 subfamily.</text>
</comment>
<dbReference type="InterPro" id="IPR002547">
    <property type="entry name" value="tRNA-bd_dom"/>
</dbReference>
<dbReference type="NCBIfam" id="NF045760">
    <property type="entry name" value="YtpR"/>
    <property type="match status" value="1"/>
</dbReference>
<comment type="cofactor">
    <cofactor evidence="15">
        <name>Mg(2+)</name>
        <dbReference type="ChEBI" id="CHEBI:18420"/>
    </cofactor>
    <text evidence="15">Binds 2 magnesium ions per tetramer.</text>
</comment>
<evidence type="ECO:0000259" key="18">
    <source>
        <dbReference type="PROSITE" id="PS51447"/>
    </source>
</evidence>
<comment type="subunit">
    <text evidence="3 15">Tetramer of two alpha and two beta subunits.</text>
</comment>
<dbReference type="SMART" id="SM00896">
    <property type="entry name" value="FDX-ACB"/>
    <property type="match status" value="1"/>
</dbReference>
<feature type="domain" description="TRNA-binding" evidence="17">
    <location>
        <begin position="39"/>
        <end position="147"/>
    </location>
</feature>
<dbReference type="OrthoDB" id="9805455at2"/>
<evidence type="ECO:0000256" key="12">
    <source>
        <dbReference type="ARBA" id="ARBA00022917"/>
    </source>
</evidence>
<dbReference type="CDD" id="cd02796">
    <property type="entry name" value="tRNA_bind_bactPheRS"/>
    <property type="match status" value="1"/>
</dbReference>
<dbReference type="PROSITE" id="PS51483">
    <property type="entry name" value="B5"/>
    <property type="match status" value="1"/>
</dbReference>
<keyword evidence="8 15" id="KW-0547">Nucleotide-binding</keyword>
<evidence type="ECO:0000256" key="1">
    <source>
        <dbReference type="ARBA" id="ARBA00004496"/>
    </source>
</evidence>
<feature type="binding site" evidence="15">
    <location>
        <position position="455"/>
    </location>
    <ligand>
        <name>Mg(2+)</name>
        <dbReference type="ChEBI" id="CHEBI:18420"/>
        <note>shared with alpha subunit</note>
    </ligand>
</feature>
<dbReference type="InterPro" id="IPR012340">
    <property type="entry name" value="NA-bd_OB-fold"/>
</dbReference>
<sequence>MIITYNWLKEFVDCDLSPKDLSDLLTLLGLEVEAMRHVGGDLDEVVVALVEAKEKHPNADKLSLCKVNNGTGILDVVCGAQNFKAGDKVALAQVGALLPGEFKIKRSKIRGEESCGMLCSEKELGLSSESSGIMILPEDLPLGVPLFEALGLKDTIFEIGLTPNRADCLSVAGIAREIAAKLGRKFNLPEIKVRESGKEVHEYATVAVEAPDLCPRYTARYISGCTVAPSPAWLVRRLEAVGMRSINNVVDVTNYVLMEYGHPLHAFDADCLEGGKIIVRRAADGEQFTTLDGQERVLNDSDLTIRDLRRGVALAGIMGGENSEIQQSTANILLESAYFNPSAIRKTSKRLGIHSESSHRFERGADINILPRALDRAASLIAELAGGSIAQGMIDEYPTSIAPRAIDFRVERCNGLLGIILSAETIRDILERLGFTVDEVCAGQFKVTVPTSRVDLEREIDLVEEVARMNGYEKIPVTMPKARVFSDRPTRHQRFERRLRSLMVGNGFTEIITFSFMAPAVLDKLLLDASDIRRNVVRLRNPLVDEQSVMRTTLLPGMLEAAAANINHRSLDLRMFELRRIYQPVAGQELPHEPLYLAGLITGLRIPESWNEAKNSTDFYDAKGAVEIVLDAFGVSAATFSATAVDPFYHPGKSCIVSSAGEALGTLGEIHPDVQDNFGINQKVYYFELNFEKLLARVSEKVTVRAPSRFPDTFRDIAMLVPDEIPAARVVDTIAGLKIREIESSSIFDLYKGASIPSGLKSLAVRVRYRSSEKTLTDDEVGVLHNRVIGCLVEKLGVTVR</sequence>
<dbReference type="Proteomes" id="UP000057609">
    <property type="component" value="Chromosome"/>
</dbReference>
<dbReference type="GO" id="GO:0000287">
    <property type="term" value="F:magnesium ion binding"/>
    <property type="evidence" value="ECO:0007669"/>
    <property type="project" value="UniProtKB-UniRule"/>
</dbReference>
<dbReference type="AlphaFoldDB" id="A0A0B5BH82"/>
<dbReference type="GO" id="GO:0009328">
    <property type="term" value="C:phenylalanine-tRNA ligase complex"/>
    <property type="evidence" value="ECO:0007669"/>
    <property type="project" value="TreeGrafter"/>
</dbReference>
<dbReference type="Gene3D" id="2.40.50.140">
    <property type="entry name" value="Nucleic acid-binding proteins"/>
    <property type="match status" value="1"/>
</dbReference>
<keyword evidence="13 15" id="KW-0030">Aminoacyl-tRNA synthetase</keyword>
<evidence type="ECO:0000256" key="7">
    <source>
        <dbReference type="ARBA" id="ARBA00022723"/>
    </source>
</evidence>